<reference evidence="2" key="1">
    <citation type="submission" date="2020-12" db="EMBL/GenBank/DDBJ databases">
        <title>WGS assembly of Carya illinoinensis cv. Pawnee.</title>
        <authorList>
            <person name="Platts A."/>
            <person name="Shu S."/>
            <person name="Wright S."/>
            <person name="Barry K."/>
            <person name="Edger P."/>
            <person name="Pires J.C."/>
            <person name="Schmutz J."/>
        </authorList>
    </citation>
    <scope>NUCLEOTIDE SEQUENCE</scope>
    <source>
        <tissue evidence="2">Leaf</tissue>
    </source>
</reference>
<feature type="region of interest" description="Disordered" evidence="1">
    <location>
        <begin position="16"/>
        <end position="49"/>
    </location>
</feature>
<evidence type="ECO:0000313" key="4">
    <source>
        <dbReference type="Proteomes" id="UP000811609"/>
    </source>
</evidence>
<dbReference type="EMBL" id="CM031837">
    <property type="protein sequence ID" value="KAG6680303.1"/>
    <property type="molecule type" value="Genomic_DNA"/>
</dbReference>
<proteinExistence type="predicted"/>
<organism evidence="2 4">
    <name type="scientific">Carya illinoinensis</name>
    <name type="common">Pecan</name>
    <dbReference type="NCBI Taxonomy" id="32201"/>
    <lineage>
        <taxon>Eukaryota</taxon>
        <taxon>Viridiplantae</taxon>
        <taxon>Streptophyta</taxon>
        <taxon>Embryophyta</taxon>
        <taxon>Tracheophyta</taxon>
        <taxon>Spermatophyta</taxon>
        <taxon>Magnoliopsida</taxon>
        <taxon>eudicotyledons</taxon>
        <taxon>Gunneridae</taxon>
        <taxon>Pentapetalae</taxon>
        <taxon>rosids</taxon>
        <taxon>fabids</taxon>
        <taxon>Fagales</taxon>
        <taxon>Juglandaceae</taxon>
        <taxon>Carya</taxon>
    </lineage>
</organism>
<dbReference type="PANTHER" id="PTHR37748:SF1">
    <property type="entry name" value="PROTEIN, PUTATIVE-RELATED"/>
    <property type="match status" value="1"/>
</dbReference>
<evidence type="ECO:0000313" key="3">
    <source>
        <dbReference type="EMBL" id="KAG6680303.1"/>
    </source>
</evidence>
<evidence type="ECO:0000313" key="2">
    <source>
        <dbReference type="EMBL" id="KAG6630670.1"/>
    </source>
</evidence>
<dbReference type="EMBL" id="CM031821">
    <property type="protein sequence ID" value="KAG6630670.1"/>
    <property type="molecule type" value="Genomic_DNA"/>
</dbReference>
<name>A0A8T1NPG7_CARIL</name>
<evidence type="ECO:0000256" key="1">
    <source>
        <dbReference type="SAM" id="MobiDB-lite"/>
    </source>
</evidence>
<gene>
    <name evidence="2" type="ORF">CIPAW_13G035100</name>
    <name evidence="3" type="ORF">I3842_13G035400</name>
</gene>
<dbReference type="Proteomes" id="UP000811609">
    <property type="component" value="Chromosome 13"/>
</dbReference>
<dbReference type="AlphaFoldDB" id="A0A8T1NPG7"/>
<accession>A0A8T1NPG7</accession>
<keyword evidence="4" id="KW-1185">Reference proteome</keyword>
<protein>
    <submittedName>
        <fullName evidence="2">Uncharacterized protein</fullName>
    </submittedName>
</protein>
<comment type="caution">
    <text evidence="2">The sequence shown here is derived from an EMBL/GenBank/DDBJ whole genome shotgun (WGS) entry which is preliminary data.</text>
</comment>
<sequence>MSLFSAFFGCFMRSSSQVSDDHVGGSGSCTKECSSELKPKSKSKSSGGPILVSYFPVSSNLSRL</sequence>
<dbReference type="PANTHER" id="PTHR37748">
    <property type="entry name" value="PROTEIN, PUTATIVE-RELATED"/>
    <property type="match status" value="1"/>
</dbReference>
<dbReference type="Proteomes" id="UP000811246">
    <property type="component" value="Chromosome 13"/>
</dbReference>
<reference evidence="3" key="2">
    <citation type="submission" date="2021-01" db="EMBL/GenBank/DDBJ databases">
        <authorList>
            <person name="Lovell J.T."/>
            <person name="Bentley N."/>
            <person name="Bhattarai G."/>
            <person name="Jenkins J.W."/>
            <person name="Sreedasyam A."/>
            <person name="Alarcon Y."/>
            <person name="Bock C."/>
            <person name="Boston L."/>
            <person name="Carlson J."/>
            <person name="Cervantes K."/>
            <person name="Clermont K."/>
            <person name="Krom N."/>
            <person name="Kubenka K."/>
            <person name="Mamidi S."/>
            <person name="Mattison C."/>
            <person name="Monteros M."/>
            <person name="Pisani C."/>
            <person name="Plott C."/>
            <person name="Rajasekar S."/>
            <person name="Rhein H.S."/>
            <person name="Rohla C."/>
            <person name="Song M."/>
            <person name="Hilaire R.S."/>
            <person name="Shu S."/>
            <person name="Wells L."/>
            <person name="Wang X."/>
            <person name="Webber J."/>
            <person name="Heerema R.J."/>
            <person name="Klein P."/>
            <person name="Conner P."/>
            <person name="Grauke L."/>
            <person name="Grimwood J."/>
            <person name="Schmutz J."/>
            <person name="Randall J.J."/>
        </authorList>
    </citation>
    <scope>NUCLEOTIDE SEQUENCE</scope>
    <source>
        <tissue evidence="3">Leaf</tissue>
    </source>
</reference>